<comment type="caution">
    <text evidence="1">The sequence shown here is derived from an EMBL/GenBank/DDBJ whole genome shotgun (WGS) entry which is preliminary data.</text>
</comment>
<organism evidence="1 2">
    <name type="scientific">Caerostris extrusa</name>
    <name type="common">Bark spider</name>
    <name type="synonym">Caerostris bankana</name>
    <dbReference type="NCBI Taxonomy" id="172846"/>
    <lineage>
        <taxon>Eukaryota</taxon>
        <taxon>Metazoa</taxon>
        <taxon>Ecdysozoa</taxon>
        <taxon>Arthropoda</taxon>
        <taxon>Chelicerata</taxon>
        <taxon>Arachnida</taxon>
        <taxon>Araneae</taxon>
        <taxon>Araneomorphae</taxon>
        <taxon>Entelegynae</taxon>
        <taxon>Araneoidea</taxon>
        <taxon>Araneidae</taxon>
        <taxon>Caerostris</taxon>
    </lineage>
</organism>
<evidence type="ECO:0000313" key="2">
    <source>
        <dbReference type="Proteomes" id="UP001054945"/>
    </source>
</evidence>
<name>A0AAV4XX09_CAEEX</name>
<dbReference type="EMBL" id="BPLR01001058">
    <property type="protein sequence ID" value="GIY99537.1"/>
    <property type="molecule type" value="Genomic_DNA"/>
</dbReference>
<reference evidence="1 2" key="1">
    <citation type="submission" date="2021-06" db="EMBL/GenBank/DDBJ databases">
        <title>Caerostris extrusa draft genome.</title>
        <authorList>
            <person name="Kono N."/>
            <person name="Arakawa K."/>
        </authorList>
    </citation>
    <scope>NUCLEOTIDE SEQUENCE [LARGE SCALE GENOMIC DNA]</scope>
</reference>
<protein>
    <submittedName>
        <fullName evidence="1">Uncharacterized protein</fullName>
    </submittedName>
</protein>
<accession>A0AAV4XX09</accession>
<dbReference type="Proteomes" id="UP001054945">
    <property type="component" value="Unassembled WGS sequence"/>
</dbReference>
<dbReference type="AlphaFoldDB" id="A0AAV4XX09"/>
<sequence>MVSQQPLTFVIKVIRISIALCQNIGVTPRCITAREFDGAIDINQSEADLEKVKLIKDKADLQSKEDCSNKAVF</sequence>
<proteinExistence type="predicted"/>
<gene>
    <name evidence="1" type="ORF">CEXT_423081</name>
</gene>
<evidence type="ECO:0000313" key="1">
    <source>
        <dbReference type="EMBL" id="GIY99537.1"/>
    </source>
</evidence>
<keyword evidence="2" id="KW-1185">Reference proteome</keyword>